<evidence type="ECO:0000313" key="8">
    <source>
        <dbReference type="Proteomes" id="UP001595696"/>
    </source>
</evidence>
<dbReference type="NCBIfam" id="NF009466">
    <property type="entry name" value="PRK12826.1-2"/>
    <property type="match status" value="1"/>
</dbReference>
<dbReference type="GO" id="GO:0004316">
    <property type="term" value="F:3-oxoacyl-[acyl-carrier-protein] reductase (NADPH) activity"/>
    <property type="evidence" value="ECO:0007669"/>
    <property type="project" value="UniProtKB-EC"/>
</dbReference>
<dbReference type="PANTHER" id="PTHR42879">
    <property type="entry name" value="3-OXOACYL-(ACYL-CARRIER-PROTEIN) REDUCTASE"/>
    <property type="match status" value="1"/>
</dbReference>
<evidence type="ECO:0000259" key="6">
    <source>
        <dbReference type="SMART" id="SM00822"/>
    </source>
</evidence>
<keyword evidence="3" id="KW-0134">Cell wall</keyword>
<dbReference type="PROSITE" id="PS00061">
    <property type="entry name" value="ADH_SHORT"/>
    <property type="match status" value="1"/>
</dbReference>
<feature type="domain" description="Ketoreductase" evidence="6">
    <location>
        <begin position="7"/>
        <end position="185"/>
    </location>
</feature>
<evidence type="ECO:0000256" key="1">
    <source>
        <dbReference type="ARBA" id="ARBA00004191"/>
    </source>
</evidence>
<sequence length="253" mass="25858">MTSTAPRTAIVTGAARGIGAATARRLAADGLAVAVFDLDEAAGLASAEQITAAGGRAIGLAVDVADEEAVQRGVSRVAEELGAPTVLVNNAGILRDNLLFKMTVGDWDAVMNVHLRGAFLMSRATQKYMTEAKFGRIVNLSSTSALGNRGQANYSAAKAGLQGFTKTLAIELGKFGVTVNAIAPGFIATDMTAATAERVGVTFEQFTEALVGQIPVGRAGQPDDIAHTASFLVSEGAGFVSGQVIYVAGGPTD</sequence>
<keyword evidence="8" id="KW-1185">Reference proteome</keyword>
<comment type="similarity">
    <text evidence="2">Belongs to the short-chain dehydrogenases/reductases (SDR) family.</text>
</comment>
<keyword evidence="7" id="KW-0560">Oxidoreductase</keyword>
<evidence type="ECO:0000313" key="7">
    <source>
        <dbReference type="EMBL" id="MFC3962401.1"/>
    </source>
</evidence>
<organism evidence="7 8">
    <name type="scientific">Nocardia jiangsuensis</name>
    <dbReference type="NCBI Taxonomy" id="1691563"/>
    <lineage>
        <taxon>Bacteria</taxon>
        <taxon>Bacillati</taxon>
        <taxon>Actinomycetota</taxon>
        <taxon>Actinomycetes</taxon>
        <taxon>Mycobacteriales</taxon>
        <taxon>Nocardiaceae</taxon>
        <taxon>Nocardia</taxon>
    </lineage>
</organism>
<name>A0ABV8DQP1_9NOCA</name>
<dbReference type="PRINTS" id="PR00081">
    <property type="entry name" value="GDHRDH"/>
</dbReference>
<dbReference type="EMBL" id="JBHSAX010000009">
    <property type="protein sequence ID" value="MFC3962401.1"/>
    <property type="molecule type" value="Genomic_DNA"/>
</dbReference>
<dbReference type="PRINTS" id="PR00080">
    <property type="entry name" value="SDRFAMILY"/>
</dbReference>
<keyword evidence="3" id="KW-0964">Secreted</keyword>
<dbReference type="SUPFAM" id="SSF51735">
    <property type="entry name" value="NAD(P)-binding Rossmann-fold domains"/>
    <property type="match status" value="1"/>
</dbReference>
<comment type="caution">
    <text evidence="7">The sequence shown here is derived from an EMBL/GenBank/DDBJ whole genome shotgun (WGS) entry which is preliminary data.</text>
</comment>
<protein>
    <recommendedName>
        <fullName evidence="4">3-oxoacyl-[acyl-carrier-protein] reductase MabA</fullName>
    </recommendedName>
</protein>
<evidence type="ECO:0000256" key="2">
    <source>
        <dbReference type="ARBA" id="ARBA00006484"/>
    </source>
</evidence>
<dbReference type="InterPro" id="IPR002347">
    <property type="entry name" value="SDR_fam"/>
</dbReference>
<comment type="subcellular location">
    <subcellularLocation>
        <location evidence="1">Secreted</location>
        <location evidence="1">Cell wall</location>
    </subcellularLocation>
</comment>
<evidence type="ECO:0000256" key="4">
    <source>
        <dbReference type="ARBA" id="ARBA00040781"/>
    </source>
</evidence>
<dbReference type="InterPro" id="IPR057326">
    <property type="entry name" value="KR_dom"/>
</dbReference>
<dbReference type="Pfam" id="PF13561">
    <property type="entry name" value="adh_short_C2"/>
    <property type="match status" value="1"/>
</dbReference>
<evidence type="ECO:0000256" key="5">
    <source>
        <dbReference type="ARBA" id="ARBA00047400"/>
    </source>
</evidence>
<reference evidence="8" key="1">
    <citation type="journal article" date="2019" name="Int. J. Syst. Evol. Microbiol.">
        <title>The Global Catalogue of Microorganisms (GCM) 10K type strain sequencing project: providing services to taxonomists for standard genome sequencing and annotation.</title>
        <authorList>
            <consortium name="The Broad Institute Genomics Platform"/>
            <consortium name="The Broad Institute Genome Sequencing Center for Infectious Disease"/>
            <person name="Wu L."/>
            <person name="Ma J."/>
        </authorList>
    </citation>
    <scope>NUCLEOTIDE SEQUENCE [LARGE SCALE GENOMIC DNA]</scope>
    <source>
        <strain evidence="8">CGMCC 4.7330</strain>
    </source>
</reference>
<dbReference type="Proteomes" id="UP001595696">
    <property type="component" value="Unassembled WGS sequence"/>
</dbReference>
<accession>A0ABV8DQP1</accession>
<dbReference type="InterPro" id="IPR020904">
    <property type="entry name" value="Sc_DH/Rdtase_CS"/>
</dbReference>
<dbReference type="PANTHER" id="PTHR42879:SF2">
    <property type="entry name" value="3-OXOACYL-[ACYL-CARRIER-PROTEIN] REDUCTASE FABG"/>
    <property type="match status" value="1"/>
</dbReference>
<dbReference type="SMART" id="SM00822">
    <property type="entry name" value="PKS_KR"/>
    <property type="match status" value="1"/>
</dbReference>
<gene>
    <name evidence="7" type="primary">fabG</name>
    <name evidence="7" type="ORF">ACFO0B_10430</name>
</gene>
<proteinExistence type="inferred from homology"/>
<dbReference type="Gene3D" id="3.40.50.720">
    <property type="entry name" value="NAD(P)-binding Rossmann-like Domain"/>
    <property type="match status" value="1"/>
</dbReference>
<dbReference type="InterPro" id="IPR050259">
    <property type="entry name" value="SDR"/>
</dbReference>
<evidence type="ECO:0000256" key="3">
    <source>
        <dbReference type="ARBA" id="ARBA00022512"/>
    </source>
</evidence>
<dbReference type="InterPro" id="IPR036291">
    <property type="entry name" value="NAD(P)-bd_dom_sf"/>
</dbReference>
<comment type="catalytic activity">
    <reaction evidence="5">
        <text>a (3R)-hydroxyacyl-[ACP] + NADP(+) = a 3-oxoacyl-[ACP] + NADPH + H(+)</text>
        <dbReference type="Rhea" id="RHEA:17397"/>
        <dbReference type="Rhea" id="RHEA-COMP:9916"/>
        <dbReference type="Rhea" id="RHEA-COMP:9945"/>
        <dbReference type="ChEBI" id="CHEBI:15378"/>
        <dbReference type="ChEBI" id="CHEBI:57783"/>
        <dbReference type="ChEBI" id="CHEBI:58349"/>
        <dbReference type="ChEBI" id="CHEBI:78776"/>
        <dbReference type="ChEBI" id="CHEBI:78827"/>
        <dbReference type="EC" id="1.1.1.100"/>
    </reaction>
    <physiologicalReaction direction="right-to-left" evidence="5">
        <dbReference type="Rhea" id="RHEA:17399"/>
    </physiologicalReaction>
</comment>
<dbReference type="RefSeq" id="WP_378612174.1">
    <property type="nucleotide sequence ID" value="NZ_JBHSAX010000009.1"/>
</dbReference>